<accession>A0A2U2J6V7</accession>
<evidence type="ECO:0000313" key="2">
    <source>
        <dbReference type="EMBL" id="PWG04069.1"/>
    </source>
</evidence>
<feature type="chain" id="PRO_5015396692" evidence="1">
    <location>
        <begin position="19"/>
        <end position="283"/>
    </location>
</feature>
<dbReference type="NCBIfam" id="TIGR01200">
    <property type="entry name" value="GLPGLI"/>
    <property type="match status" value="1"/>
</dbReference>
<dbReference type="AlphaFoldDB" id="A0A2U2J6V7"/>
<keyword evidence="3" id="KW-1185">Reference proteome</keyword>
<dbReference type="Proteomes" id="UP000245670">
    <property type="component" value="Unassembled WGS sequence"/>
</dbReference>
<dbReference type="InterPro" id="IPR005901">
    <property type="entry name" value="GLPGLI"/>
</dbReference>
<feature type="signal peptide" evidence="1">
    <location>
        <begin position="1"/>
        <end position="18"/>
    </location>
</feature>
<name>A0A2U2J6V7_9FLAO</name>
<comment type="caution">
    <text evidence="2">The sequence shown here is derived from an EMBL/GenBank/DDBJ whole genome shotgun (WGS) entry which is preliminary data.</text>
</comment>
<reference evidence="2 3" key="1">
    <citation type="submission" date="2018-05" db="EMBL/GenBank/DDBJ databases">
        <title>Polaribacter aquimarinus sp. nov., isolated from sediment in a sediment of sea.</title>
        <authorList>
            <person name="Lu D."/>
        </authorList>
    </citation>
    <scope>NUCLEOTIDE SEQUENCE [LARGE SCALE GENOMIC DNA]</scope>
    <source>
        <strain evidence="2 3">ZY113</strain>
    </source>
</reference>
<evidence type="ECO:0000313" key="3">
    <source>
        <dbReference type="Proteomes" id="UP000245670"/>
    </source>
</evidence>
<proteinExistence type="predicted"/>
<dbReference type="RefSeq" id="WP_109405886.1">
    <property type="nucleotide sequence ID" value="NZ_QFFG01000007.1"/>
</dbReference>
<dbReference type="OrthoDB" id="1068986at2"/>
<keyword evidence="1" id="KW-0732">Signal</keyword>
<evidence type="ECO:0000256" key="1">
    <source>
        <dbReference type="SAM" id="SignalP"/>
    </source>
</evidence>
<dbReference type="EMBL" id="QFFG01000007">
    <property type="protein sequence ID" value="PWG04069.1"/>
    <property type="molecule type" value="Genomic_DNA"/>
</dbReference>
<protein>
    <submittedName>
        <fullName evidence="2">GLPGLI family protein</fullName>
    </submittedName>
</protein>
<dbReference type="Pfam" id="PF09697">
    <property type="entry name" value="Porph_ging"/>
    <property type="match status" value="1"/>
</dbReference>
<sequence length="283" mass="32852">MKLIFTFLITFFFLSISAQSNFQGKATYMSKTSMDISRFGNKMSEQQKKQMMARFKNALEKTYTLNFNKIESSFKENVKLDAPGTSGPRWARSNGQGSVYKNLKEKEMIEDVEQFSKRFLIKEKMNQPKWQLGSESKKIGKYTAYKATLVKIDNTIDWASIFRRRGGENNKKKDSVSQNKKQKVTTKEIKTKLVTAWYTPQIPVSSGPADYWGLPGLILEINSGRTTMLCTEIIINPDEKVEIKKPKKGKEVTREEYTKIVNEKTEELKERFKNRRRGNRRGF</sequence>
<gene>
    <name evidence="2" type="ORF">DIS07_13950</name>
</gene>
<organism evidence="2 3">
    <name type="scientific">Polaribacter aquimarinus</name>
    <dbReference type="NCBI Taxonomy" id="2100726"/>
    <lineage>
        <taxon>Bacteria</taxon>
        <taxon>Pseudomonadati</taxon>
        <taxon>Bacteroidota</taxon>
        <taxon>Flavobacteriia</taxon>
        <taxon>Flavobacteriales</taxon>
        <taxon>Flavobacteriaceae</taxon>
    </lineage>
</organism>